<sequence>MTDTAAAATGPKQFRYVEEWVRHEVGQALGGPRGMLEGALPFVAFTVSWVIGQDLLRAIIAAVVAAVVLAVARLVQRQPIRYVLQAVVPTVIAVVVAARTGRAEDAFVPGILYNAALAALAIITIAVRRPLFGFIIGAALGDALSWAGDKGLVRMMTKLTAVMAASYTIRVVVQLPLYLADQVLLLGIAKVALGWPLLIAALAVIGLLLSRGRTPIEDSPLAQAALRKQEDNAH</sequence>
<feature type="transmembrane region" description="Helical" evidence="1">
    <location>
        <begin position="106"/>
        <end position="127"/>
    </location>
</feature>
<organism evidence="2 3">
    <name type="scientific">Microlunatus parietis</name>
    <dbReference type="NCBI Taxonomy" id="682979"/>
    <lineage>
        <taxon>Bacteria</taxon>
        <taxon>Bacillati</taxon>
        <taxon>Actinomycetota</taxon>
        <taxon>Actinomycetes</taxon>
        <taxon>Propionibacteriales</taxon>
        <taxon>Propionibacteriaceae</taxon>
        <taxon>Microlunatus</taxon>
    </lineage>
</organism>
<keyword evidence="1" id="KW-1133">Transmembrane helix</keyword>
<feature type="transmembrane region" description="Helical" evidence="1">
    <location>
        <begin position="185"/>
        <end position="209"/>
    </location>
</feature>
<gene>
    <name evidence="2" type="ORF">BKA15_006871</name>
</gene>
<dbReference type="Pfam" id="PF11361">
    <property type="entry name" value="DUF3159"/>
    <property type="match status" value="1"/>
</dbReference>
<reference evidence="2 3" key="1">
    <citation type="submission" date="2020-07" db="EMBL/GenBank/DDBJ databases">
        <title>Sequencing the genomes of 1000 actinobacteria strains.</title>
        <authorList>
            <person name="Klenk H.-P."/>
        </authorList>
    </citation>
    <scope>NUCLEOTIDE SEQUENCE [LARGE SCALE GENOMIC DNA]</scope>
    <source>
        <strain evidence="2 3">DSM 22083</strain>
    </source>
</reference>
<keyword evidence="1" id="KW-0812">Transmembrane</keyword>
<dbReference type="EMBL" id="JACCBU010000001">
    <property type="protein sequence ID" value="NYE75542.1"/>
    <property type="molecule type" value="Genomic_DNA"/>
</dbReference>
<accession>A0A7Y9LEZ7</accession>
<keyword evidence="1" id="KW-0472">Membrane</keyword>
<comment type="caution">
    <text evidence="2">The sequence shown here is derived from an EMBL/GenBank/DDBJ whole genome shotgun (WGS) entry which is preliminary data.</text>
</comment>
<dbReference type="InterPro" id="IPR016566">
    <property type="entry name" value="UCP010219"/>
</dbReference>
<feature type="transmembrane region" description="Helical" evidence="1">
    <location>
        <begin position="55"/>
        <end position="75"/>
    </location>
</feature>
<dbReference type="RefSeq" id="WP_179758031.1">
    <property type="nucleotide sequence ID" value="NZ_JACCBU010000001.1"/>
</dbReference>
<evidence type="ECO:0000313" key="2">
    <source>
        <dbReference type="EMBL" id="NYE75542.1"/>
    </source>
</evidence>
<keyword evidence="3" id="KW-1185">Reference proteome</keyword>
<proteinExistence type="predicted"/>
<dbReference type="Proteomes" id="UP000569914">
    <property type="component" value="Unassembled WGS sequence"/>
</dbReference>
<evidence type="ECO:0000256" key="1">
    <source>
        <dbReference type="SAM" id="Phobius"/>
    </source>
</evidence>
<feature type="transmembrane region" description="Helical" evidence="1">
    <location>
        <begin position="82"/>
        <end position="100"/>
    </location>
</feature>
<name>A0A7Y9LEZ7_9ACTN</name>
<protein>
    <submittedName>
        <fullName evidence="2">Preprotein translocase subunit SecG</fullName>
    </submittedName>
</protein>
<evidence type="ECO:0000313" key="3">
    <source>
        <dbReference type="Proteomes" id="UP000569914"/>
    </source>
</evidence>
<feature type="transmembrane region" description="Helical" evidence="1">
    <location>
        <begin position="159"/>
        <end position="179"/>
    </location>
</feature>
<dbReference type="AlphaFoldDB" id="A0A7Y9LEZ7"/>